<gene>
    <name evidence="1" type="ORF">SY89_00760</name>
</gene>
<reference evidence="2" key="1">
    <citation type="submission" date="2013-11" db="EMBL/GenBank/DDBJ databases">
        <authorList>
            <person name="Hoang H.T."/>
            <person name="Killian M.L."/>
            <person name="Madson D.M."/>
            <person name="Arruda P.H.E."/>
            <person name="Sun D."/>
            <person name="Schwartz K.J."/>
            <person name="Yoon K."/>
        </authorList>
    </citation>
    <scope>NUCLEOTIDE SEQUENCE [LARGE SCALE GENOMIC DNA]</scope>
    <source>
        <strain evidence="2">CDK2</strain>
    </source>
</reference>
<organism evidence="1 2">
    <name type="scientific">Halolamina pelagica</name>
    <dbReference type="NCBI Taxonomy" id="699431"/>
    <lineage>
        <taxon>Archaea</taxon>
        <taxon>Methanobacteriati</taxon>
        <taxon>Methanobacteriota</taxon>
        <taxon>Stenosarchaea group</taxon>
        <taxon>Halobacteria</taxon>
        <taxon>Halobacteriales</taxon>
        <taxon>Haloferacaceae</taxon>
    </lineage>
</organism>
<evidence type="ECO:0000313" key="1">
    <source>
        <dbReference type="EMBL" id="KPN30038.1"/>
    </source>
</evidence>
<name>A0A0P7HTT5_9EURY</name>
<protein>
    <submittedName>
        <fullName evidence="1">Uncharacterized protein</fullName>
    </submittedName>
</protein>
<dbReference type="RefSeq" id="WP_054583150.1">
    <property type="nucleotide sequence ID" value="NZ_LGUC01000001.1"/>
</dbReference>
<sequence>MFRITNSGTQFVRLGIDKTALSHPEKWDFYPYGDALDSYPNWDEGYTGPGISPGDSMAVGVRIDTTGGVDLSGGGIVIKAQG</sequence>
<accession>A0A0P7HTT5</accession>
<dbReference type="Proteomes" id="UP000050535">
    <property type="component" value="Unassembled WGS sequence"/>
</dbReference>
<comment type="caution">
    <text evidence="1">The sequence shown here is derived from an EMBL/GenBank/DDBJ whole genome shotgun (WGS) entry which is preliminary data.</text>
</comment>
<dbReference type="AlphaFoldDB" id="A0A0P7HTT5"/>
<proteinExistence type="predicted"/>
<dbReference type="EMBL" id="LGUC01000001">
    <property type="protein sequence ID" value="KPN30038.1"/>
    <property type="molecule type" value="Genomic_DNA"/>
</dbReference>
<keyword evidence="2" id="KW-1185">Reference proteome</keyword>
<evidence type="ECO:0000313" key="2">
    <source>
        <dbReference type="Proteomes" id="UP000050535"/>
    </source>
</evidence>